<evidence type="ECO:0000256" key="1">
    <source>
        <dbReference type="SAM" id="MobiDB-lite"/>
    </source>
</evidence>
<feature type="non-terminal residue" evidence="2">
    <location>
        <position position="44"/>
    </location>
</feature>
<dbReference type="Proteomes" id="UP001233164">
    <property type="component" value="Unassembled WGS sequence"/>
</dbReference>
<gene>
    <name evidence="2" type="ORF">QT969_17880</name>
</gene>
<feature type="region of interest" description="Disordered" evidence="1">
    <location>
        <begin position="23"/>
        <end position="44"/>
    </location>
</feature>
<proteinExistence type="predicted"/>
<name>A0ABT7RSB4_9NOCA</name>
<reference evidence="2 3" key="1">
    <citation type="submission" date="2023-06" db="EMBL/GenBank/DDBJ databases">
        <title>Rhodococcus indonesiensis sp. nov a new member of the Rhodococcus ruber lineage isolated from a sediment of neutral hot spring.</title>
        <authorList>
            <person name="Kusuma A.B."/>
            <person name="Fenylestari G."/>
            <person name="Ammar F."/>
            <person name="Nouioui I."/>
            <person name="Goodfellow M."/>
        </authorList>
    </citation>
    <scope>NUCLEOTIDE SEQUENCE [LARGE SCALE GENOMIC DNA]</scope>
    <source>
        <strain evidence="2 3">CSLK01-03</strain>
    </source>
</reference>
<organism evidence="2 3">
    <name type="scientific">Rhodococcus indonesiensis</name>
    <dbReference type="NCBI Taxonomy" id="3055869"/>
    <lineage>
        <taxon>Bacteria</taxon>
        <taxon>Bacillati</taxon>
        <taxon>Actinomycetota</taxon>
        <taxon>Actinomycetes</taxon>
        <taxon>Mycobacteriales</taxon>
        <taxon>Nocardiaceae</taxon>
        <taxon>Rhodococcus</taxon>
    </lineage>
</organism>
<keyword evidence="3" id="KW-1185">Reference proteome</keyword>
<dbReference type="EMBL" id="JAUBOF010000071">
    <property type="protein sequence ID" value="MDM7490154.1"/>
    <property type="molecule type" value="Genomic_DNA"/>
</dbReference>
<sequence>MATTWDPATPGILALPSGRYVRGRGVRRPLPPGPRPGLGVYLTG</sequence>
<evidence type="ECO:0000313" key="2">
    <source>
        <dbReference type="EMBL" id="MDM7490154.1"/>
    </source>
</evidence>
<comment type="caution">
    <text evidence="2">The sequence shown here is derived from an EMBL/GenBank/DDBJ whole genome shotgun (WGS) entry which is preliminary data.</text>
</comment>
<evidence type="ECO:0000313" key="3">
    <source>
        <dbReference type="Proteomes" id="UP001233164"/>
    </source>
</evidence>
<accession>A0ABT7RSB4</accession>
<protein>
    <submittedName>
        <fullName evidence="2">Protein phosphatase</fullName>
    </submittedName>
</protein>